<gene>
    <name evidence="1" type="ORF">OEA41_005130</name>
</gene>
<protein>
    <submittedName>
        <fullName evidence="1">Uncharacterized protein</fullName>
    </submittedName>
</protein>
<sequence>MPEAAIFCTELAILTLKITWDTYPLPTASPAPYNDVASWGIVPAWGYAIVIESTTSIPEGTVLWGFWPTSTVPTDLQLKATEPKGHWIEIAETRQKLMNTYNRYIEVPRSPDSLSSPNFGEDELEHMAWNALFRGVWEGAYLISQYVFSPNSQTQTPIHPLGMVMSWTARDADLASAVIVSLSASSKTARSFAYHLSQRPAAGRPLGLVQVTSLPSPISKAAESLRSSFPMKTVAYNDVHESLDWMAGLKASKIVIADFGARANSFGQLLELIKNHAALRSPKVVIIQVGSQQKVYTDEEQLAAKEAMSKLGKVQYNTSGVQDAVMQANGAEAYFDKLAHVWNEWYRTRHASIPDMRIVWGEGISGASGIEGGWGKLCKGQVGGSEGLVYRL</sequence>
<keyword evidence="2" id="KW-1185">Reference proteome</keyword>
<proteinExistence type="predicted"/>
<accession>A0AAD9Z2D4</accession>
<dbReference type="Proteomes" id="UP001276659">
    <property type="component" value="Unassembled WGS sequence"/>
</dbReference>
<evidence type="ECO:0000313" key="1">
    <source>
        <dbReference type="EMBL" id="KAK3168682.1"/>
    </source>
</evidence>
<dbReference type="EMBL" id="JASNWA010000010">
    <property type="protein sequence ID" value="KAK3168682.1"/>
    <property type="molecule type" value="Genomic_DNA"/>
</dbReference>
<dbReference type="AlphaFoldDB" id="A0AAD9Z2D4"/>
<reference evidence="1" key="1">
    <citation type="submission" date="2022-11" db="EMBL/GenBank/DDBJ databases">
        <title>Chromosomal genome sequence assembly and mating type (MAT) locus characterization of the leprose asexual lichenized fungus Lepraria neglecta (Nyl.) Erichsen.</title>
        <authorList>
            <person name="Allen J.L."/>
            <person name="Pfeffer B."/>
        </authorList>
    </citation>
    <scope>NUCLEOTIDE SEQUENCE</scope>
    <source>
        <strain evidence="1">Allen 5258</strain>
    </source>
</reference>
<dbReference type="InterPro" id="IPR021276">
    <property type="entry name" value="DUF2855"/>
</dbReference>
<dbReference type="Pfam" id="PF11017">
    <property type="entry name" value="DUF2855"/>
    <property type="match status" value="1"/>
</dbReference>
<organism evidence="1 2">
    <name type="scientific">Lepraria neglecta</name>
    <dbReference type="NCBI Taxonomy" id="209136"/>
    <lineage>
        <taxon>Eukaryota</taxon>
        <taxon>Fungi</taxon>
        <taxon>Dikarya</taxon>
        <taxon>Ascomycota</taxon>
        <taxon>Pezizomycotina</taxon>
        <taxon>Lecanoromycetes</taxon>
        <taxon>OSLEUM clade</taxon>
        <taxon>Lecanoromycetidae</taxon>
        <taxon>Lecanorales</taxon>
        <taxon>Lecanorineae</taxon>
        <taxon>Stereocaulaceae</taxon>
        <taxon>Lepraria</taxon>
    </lineage>
</organism>
<evidence type="ECO:0000313" key="2">
    <source>
        <dbReference type="Proteomes" id="UP001276659"/>
    </source>
</evidence>
<name>A0AAD9Z2D4_9LECA</name>
<comment type="caution">
    <text evidence="1">The sequence shown here is derived from an EMBL/GenBank/DDBJ whole genome shotgun (WGS) entry which is preliminary data.</text>
</comment>